<dbReference type="GO" id="GO:0004298">
    <property type="term" value="F:threonine-type endopeptidase activity"/>
    <property type="evidence" value="ECO:0007669"/>
    <property type="project" value="UniProtKB-UniRule"/>
</dbReference>
<dbReference type="HAMAP" id="MF_02113_A">
    <property type="entry name" value="Proteasome_B_A"/>
    <property type="match status" value="1"/>
</dbReference>
<evidence type="ECO:0000256" key="6">
    <source>
        <dbReference type="ARBA" id="ARBA00022813"/>
    </source>
</evidence>
<keyword evidence="7 9" id="KW-0647">Proteasome</keyword>
<proteinExistence type="inferred from homology"/>
<dbReference type="SUPFAM" id="SSF56235">
    <property type="entry name" value="N-terminal nucleophile aminohydrolases (Ntn hydrolases)"/>
    <property type="match status" value="1"/>
</dbReference>
<keyword evidence="8 9" id="KW-0865">Zymogen</keyword>
<comment type="subcellular location">
    <subcellularLocation>
        <location evidence="9">Cytoplasm</location>
    </subcellularLocation>
</comment>
<dbReference type="GO" id="GO:0005737">
    <property type="term" value="C:cytoplasm"/>
    <property type="evidence" value="ECO:0007669"/>
    <property type="project" value="UniProtKB-SubCell"/>
</dbReference>
<dbReference type="PRINTS" id="PR00141">
    <property type="entry name" value="PROTEASOME"/>
</dbReference>
<dbReference type="STRING" id="1577791.Mpt1_c05310"/>
<evidence type="ECO:0000256" key="8">
    <source>
        <dbReference type="ARBA" id="ARBA00023145"/>
    </source>
</evidence>
<evidence type="ECO:0000256" key="3">
    <source>
        <dbReference type="ARBA" id="ARBA00022670"/>
    </source>
</evidence>
<dbReference type="EC" id="3.4.25.1" evidence="9"/>
<dbReference type="InterPro" id="IPR023333">
    <property type="entry name" value="Proteasome_suB-type"/>
</dbReference>
<evidence type="ECO:0000256" key="5">
    <source>
        <dbReference type="ARBA" id="ARBA00022801"/>
    </source>
</evidence>
<evidence type="ECO:0000313" key="11">
    <source>
        <dbReference type="EMBL" id="AIZ56421.1"/>
    </source>
</evidence>
<sequence length="232" mass="24755">MSNEETIELGEYTIRTLPPEVSGSEETLKTGTTTIGMKIKDGVILASDQRATMSHMIAHSNVQKVYPLADNLGMTIAGVVGDAQLMVRFIQSEVSIYSMKRGSPMSVKAAATLVANVMRNGFYLGLIVGGHDSTGGHVFSVDGAGGYIEDNYMSIGSGSTFAMGSLEASFKKNMSKKEAIDVAITALNSSRRRDSGSGDGMLISYIGPKGYEEIPQESIKARCEELGFAYPN</sequence>
<dbReference type="Pfam" id="PF00227">
    <property type="entry name" value="Proteasome"/>
    <property type="match status" value="1"/>
</dbReference>
<dbReference type="InterPro" id="IPR001353">
    <property type="entry name" value="Proteasome_sua/b"/>
</dbReference>
<evidence type="ECO:0000256" key="2">
    <source>
        <dbReference type="ARBA" id="ARBA00022490"/>
    </source>
</evidence>
<keyword evidence="12" id="KW-1185">Reference proteome</keyword>
<dbReference type="InterPro" id="IPR019983">
    <property type="entry name" value="Pept_T1A_Psome_bsu_arc"/>
</dbReference>
<dbReference type="KEGG" id="mear:Mpt1_c05310"/>
<organism evidence="11 12">
    <name type="scientific">Candidatus Methanoplasma termitum</name>
    <dbReference type="NCBI Taxonomy" id="1577791"/>
    <lineage>
        <taxon>Archaea</taxon>
        <taxon>Methanobacteriati</taxon>
        <taxon>Thermoplasmatota</taxon>
        <taxon>Thermoplasmata</taxon>
        <taxon>Methanomassiliicoccales</taxon>
        <taxon>Methanomassiliicoccaceae</taxon>
        <taxon>Candidatus Methanoplasma</taxon>
    </lineage>
</organism>
<dbReference type="AlphaFoldDB" id="A0A0A7LFY9"/>
<dbReference type="GO" id="GO:0019774">
    <property type="term" value="C:proteasome core complex, beta-subunit complex"/>
    <property type="evidence" value="ECO:0007669"/>
    <property type="project" value="UniProtKB-UniRule"/>
</dbReference>
<feature type="active site" description="Nucleophile" evidence="9 10">
    <location>
        <position position="32"/>
    </location>
</feature>
<dbReference type="OrthoDB" id="6330at2157"/>
<dbReference type="PROSITE" id="PS51476">
    <property type="entry name" value="PROTEASOME_BETA_2"/>
    <property type="match status" value="1"/>
</dbReference>
<keyword evidence="6 9" id="KW-0068">Autocatalytic cleavage</keyword>
<dbReference type="InterPro" id="IPR000243">
    <property type="entry name" value="Pept_T1A_subB"/>
</dbReference>
<gene>
    <name evidence="9 11" type="primary">psmB</name>
    <name evidence="11" type="ORF">Mpt1_c05310</name>
</gene>
<evidence type="ECO:0000256" key="4">
    <source>
        <dbReference type="ARBA" id="ARBA00022698"/>
    </source>
</evidence>
<dbReference type="GeneID" id="24818199"/>
<comment type="catalytic activity">
    <reaction evidence="1 9">
        <text>Cleavage of peptide bonds with very broad specificity.</text>
        <dbReference type="EC" id="3.4.25.1"/>
    </reaction>
</comment>
<keyword evidence="4 9" id="KW-0888">Threonine protease</keyword>
<dbReference type="GO" id="GO:0010498">
    <property type="term" value="P:proteasomal protein catabolic process"/>
    <property type="evidence" value="ECO:0007669"/>
    <property type="project" value="UniProtKB-UniRule"/>
</dbReference>
<dbReference type="HOGENOM" id="CLU_035750_7_2_2"/>
<dbReference type="Gene3D" id="3.60.20.10">
    <property type="entry name" value="Glutamine Phosphoribosylpyrophosphate, subunit 1, domain 1"/>
    <property type="match status" value="1"/>
</dbReference>
<dbReference type="Proteomes" id="UP000030787">
    <property type="component" value="Chromosome"/>
</dbReference>
<evidence type="ECO:0000256" key="10">
    <source>
        <dbReference type="PIRSR" id="PIRSR600243-1"/>
    </source>
</evidence>
<comment type="subunit">
    <text evidence="9">The 20S proteasome core is composed of 14 alpha and 14 beta subunits that assemble into four stacked heptameric rings, resulting in a barrel-shaped structure. The two inner rings, each composed of seven catalytic beta subunits, are sandwiched by two outer rings, each composed of seven alpha subunits. The catalytic chamber with the active sites is on the inside of the barrel. Has a gated structure, the ends of the cylinder being occluded by the N-termini of the alpha-subunits. Is capped at one or both ends by the proteasome regulatory ATPase, PAN.</text>
</comment>
<comment type="activity regulation">
    <text evidence="9">The formation of the proteasomal ATPase PAN-20S proteasome complex, via the docking of the C-termini of PAN into the intersubunit pockets in the alpha-rings, triggers opening of the gate for substrate entry. Interconversion between the open-gate and close-gate conformations leads to a dynamic regulation of the 20S proteasome proteolysis activity.</text>
</comment>
<feature type="propeptide" id="PRO_5005012625" description="Removed in mature form; by autocatalysis" evidence="9">
    <location>
        <begin position="1"/>
        <end position="31"/>
    </location>
</feature>
<protein>
    <recommendedName>
        <fullName evidence="9">Proteasome subunit beta</fullName>
        <ecNumber evidence="9">3.4.25.1</ecNumber>
    </recommendedName>
    <alternativeName>
        <fullName evidence="9">20S proteasome beta subunit</fullName>
    </alternativeName>
    <alternativeName>
        <fullName evidence="9">Proteasome core protein PsmB</fullName>
    </alternativeName>
</protein>
<evidence type="ECO:0000256" key="9">
    <source>
        <dbReference type="HAMAP-Rule" id="MF_02113"/>
    </source>
</evidence>
<dbReference type="PANTHER" id="PTHR32194:SF0">
    <property type="entry name" value="ATP-DEPENDENT PROTEASE SUBUNIT HSLV"/>
    <property type="match status" value="1"/>
</dbReference>
<accession>A0A0A7LFY9</accession>
<evidence type="ECO:0000256" key="7">
    <source>
        <dbReference type="ARBA" id="ARBA00022942"/>
    </source>
</evidence>
<keyword evidence="2 9" id="KW-0963">Cytoplasm</keyword>
<comment type="similarity">
    <text evidence="9">Belongs to the peptidase T1B family.</text>
</comment>
<dbReference type="InterPro" id="IPR029055">
    <property type="entry name" value="Ntn_hydrolases_N"/>
</dbReference>
<keyword evidence="3 9" id="KW-0645">Protease</keyword>
<keyword evidence="5 9" id="KW-0378">Hydrolase</keyword>
<dbReference type="RefSeq" id="WP_082007229.1">
    <property type="nucleotide sequence ID" value="NZ_CP010070.1"/>
</dbReference>
<dbReference type="PANTHER" id="PTHR32194">
    <property type="entry name" value="METALLOPROTEASE TLDD"/>
    <property type="match status" value="1"/>
</dbReference>
<evidence type="ECO:0000256" key="1">
    <source>
        <dbReference type="ARBA" id="ARBA00001198"/>
    </source>
</evidence>
<comment type="function">
    <text evidence="9">Component of the proteasome core, a large protease complex with broad specificity involved in protein degradation.</text>
</comment>
<reference evidence="11 12" key="1">
    <citation type="journal article" date="2014" name="Appl. Environ. Microbiol.">
        <title>Comparative Genome Analysis of 'Candidatus Methanoplasma termitum' Indicates a New Mode of Energy Metabolism in the Seventh Order of Methanogens.</title>
        <authorList>
            <person name="Lang K."/>
            <person name="Schuldes J."/>
            <person name="Klingl A."/>
            <person name="Poehlein A."/>
            <person name="Daniel R."/>
            <person name="Brune A."/>
        </authorList>
    </citation>
    <scope>NUCLEOTIDE SEQUENCE [LARGE SCALE GENOMIC DNA]</scope>
    <source>
        <strain evidence="12">Mpt1</strain>
    </source>
</reference>
<dbReference type="EMBL" id="CP010070">
    <property type="protein sequence ID" value="AIZ56421.1"/>
    <property type="molecule type" value="Genomic_DNA"/>
</dbReference>
<feature type="chain" id="PRO_5023447976" description="Proteasome subunit beta" evidence="9">
    <location>
        <begin position="32"/>
        <end position="232"/>
    </location>
</feature>
<name>A0A0A7LFY9_9ARCH</name>
<evidence type="ECO:0000313" key="12">
    <source>
        <dbReference type="Proteomes" id="UP000030787"/>
    </source>
</evidence>